<comment type="caution">
    <text evidence="1">The sequence shown here is derived from an EMBL/GenBank/DDBJ whole genome shotgun (WGS) entry which is preliminary data.</text>
</comment>
<protein>
    <submittedName>
        <fullName evidence="1">Uncharacterized protein</fullName>
    </submittedName>
</protein>
<organism evidence="1 2">
    <name type="scientific">Streblomastix strix</name>
    <dbReference type="NCBI Taxonomy" id="222440"/>
    <lineage>
        <taxon>Eukaryota</taxon>
        <taxon>Metamonada</taxon>
        <taxon>Preaxostyla</taxon>
        <taxon>Oxymonadida</taxon>
        <taxon>Streblomastigidae</taxon>
        <taxon>Streblomastix</taxon>
    </lineage>
</organism>
<reference evidence="1 2" key="1">
    <citation type="submission" date="2019-03" db="EMBL/GenBank/DDBJ databases">
        <title>Single cell metagenomics reveals metabolic interactions within the superorganism composed of flagellate Streblomastix strix and complex community of Bacteroidetes bacteria on its surface.</title>
        <authorList>
            <person name="Treitli S.C."/>
            <person name="Kolisko M."/>
            <person name="Husnik F."/>
            <person name="Keeling P."/>
            <person name="Hampl V."/>
        </authorList>
    </citation>
    <scope>NUCLEOTIDE SEQUENCE [LARGE SCALE GENOMIC DNA]</scope>
    <source>
        <strain evidence="1">ST1C</strain>
    </source>
</reference>
<gene>
    <name evidence="1" type="ORF">EZS28_051648</name>
</gene>
<evidence type="ECO:0000313" key="1">
    <source>
        <dbReference type="EMBL" id="KAA6352825.1"/>
    </source>
</evidence>
<evidence type="ECO:0000313" key="2">
    <source>
        <dbReference type="Proteomes" id="UP000324800"/>
    </source>
</evidence>
<dbReference type="EMBL" id="SNRW01039237">
    <property type="protein sequence ID" value="KAA6352825.1"/>
    <property type="molecule type" value="Genomic_DNA"/>
</dbReference>
<name>A0A5J4T633_9EUKA</name>
<feature type="non-terminal residue" evidence="1">
    <location>
        <position position="1"/>
    </location>
</feature>
<sequence length="321" mass="35030">QGPIIAPGVLVGQPSGPQVQLQNSTTSGMTLSSQGFATMSNIGYATMKQAMGQTNIMAQIFPVNENTVVPVLADKFIKFRWKAMYDVVTAYNKFHTDKPIIRPEDKADDELTQVSAAGGDGSLSSYSFNFIENETEISSICFLPTLSPKTIPQTQDIPAAQMFRSSSKVGLGKKNKAKKDKMMKSESLFTEGFLQNMQFSDDYSSGERRISKVGSMRAKIVAPPPMILITFVKHCALFTIDGALLGSYGVPLFPQQPPVNLLDVKVKQTYYDLFNQQGCSNSLMGLTLRSFSGTSTGPSVFRPYSDVYDGLIPLIPAQSQP</sequence>
<dbReference type="AlphaFoldDB" id="A0A5J4T633"/>
<proteinExistence type="predicted"/>
<accession>A0A5J4T633</accession>
<feature type="non-terminal residue" evidence="1">
    <location>
        <position position="321"/>
    </location>
</feature>
<dbReference type="Proteomes" id="UP000324800">
    <property type="component" value="Unassembled WGS sequence"/>
</dbReference>